<evidence type="ECO:0000313" key="11">
    <source>
        <dbReference type="Proteomes" id="UP000261210"/>
    </source>
</evidence>
<keyword evidence="4" id="KW-0119">Carbohydrate metabolism</keyword>
<evidence type="ECO:0000256" key="8">
    <source>
        <dbReference type="SAM" id="SignalP"/>
    </source>
</evidence>
<accession>A0A3E4NFV3</accession>
<evidence type="ECO:0000256" key="3">
    <source>
        <dbReference type="ARBA" id="ARBA00023001"/>
    </source>
</evidence>
<dbReference type="Pfam" id="PF00150">
    <property type="entry name" value="Cellulase"/>
    <property type="match status" value="1"/>
</dbReference>
<evidence type="ECO:0000256" key="7">
    <source>
        <dbReference type="RuleBase" id="RU361153"/>
    </source>
</evidence>
<evidence type="ECO:0000256" key="1">
    <source>
        <dbReference type="ARBA" id="ARBA00005641"/>
    </source>
</evidence>
<comment type="caution">
    <text evidence="10">The sequence shown here is derived from an EMBL/GenBank/DDBJ whole genome shotgun (WGS) entry which is preliminary data.</text>
</comment>
<sequence length="358" mass="41060">MIRTLILAVCCVMFPSLCPASSGWETVQSALKSIHAGWNLANSLDAVRNDLPYGSKVSDFETGWGQPVTTPEMIHMMKEAGFNAIRVPVTWSQHMDEGGNVRKEWMDRVEQVVKYVLDENMYCIVNVHHDTGTDGWIRADWNTYLGAKDKFRKLWKQIADRFKKYDSKLLFEGYNEILDLKPNWHESDADSYKAVNAFAQDFVDVVRKTGGNNRKRNLIVNTYSAGTSDATLKYFAMPKDVVENHLAVEVHAYCPWSFTDATDNYSTTVFDAKAEQEVTTLFRRLNERFVAQGIPLLLGEYRALDKGNLEERVKYTRYTVREAAKYGIPCFYWDGLLDRKALKWSELEIVNAIINNVE</sequence>
<keyword evidence="5 7" id="KW-0326">Glycosidase</keyword>
<gene>
    <name evidence="10" type="ORF">DXD03_10575</name>
</gene>
<keyword evidence="2 7" id="KW-0378">Hydrolase</keyword>
<dbReference type="GO" id="GO:0005576">
    <property type="term" value="C:extracellular region"/>
    <property type="evidence" value="ECO:0007669"/>
    <property type="project" value="TreeGrafter"/>
</dbReference>
<evidence type="ECO:0000256" key="4">
    <source>
        <dbReference type="ARBA" id="ARBA00023277"/>
    </source>
</evidence>
<name>A0A3E4NFV3_9BACE</name>
<dbReference type="SUPFAM" id="SSF51445">
    <property type="entry name" value="(Trans)glycosidases"/>
    <property type="match status" value="1"/>
</dbReference>
<dbReference type="GO" id="GO:0030245">
    <property type="term" value="P:cellulose catabolic process"/>
    <property type="evidence" value="ECO:0007669"/>
    <property type="project" value="UniProtKB-KW"/>
</dbReference>
<evidence type="ECO:0000256" key="5">
    <source>
        <dbReference type="ARBA" id="ARBA00023295"/>
    </source>
</evidence>
<proteinExistence type="inferred from homology"/>
<feature type="domain" description="Glycoside hydrolase family 5" evidence="9">
    <location>
        <begin position="56"/>
        <end position="334"/>
    </location>
</feature>
<evidence type="ECO:0000313" key="10">
    <source>
        <dbReference type="EMBL" id="RGK62725.1"/>
    </source>
</evidence>
<dbReference type="EMBL" id="QSQU01000013">
    <property type="protein sequence ID" value="RGK62725.1"/>
    <property type="molecule type" value="Genomic_DNA"/>
</dbReference>
<comment type="similarity">
    <text evidence="1 7">Belongs to the glycosyl hydrolase 5 (cellulase A) family.</text>
</comment>
<dbReference type="PANTHER" id="PTHR31297">
    <property type="entry name" value="GLUCAN ENDO-1,6-BETA-GLUCOSIDASE B"/>
    <property type="match status" value="1"/>
</dbReference>
<evidence type="ECO:0000256" key="2">
    <source>
        <dbReference type="ARBA" id="ARBA00022801"/>
    </source>
</evidence>
<keyword evidence="3" id="KW-0136">Cellulose degradation</keyword>
<evidence type="ECO:0000256" key="6">
    <source>
        <dbReference type="ARBA" id="ARBA00023326"/>
    </source>
</evidence>
<dbReference type="Proteomes" id="UP000261210">
    <property type="component" value="Unassembled WGS sequence"/>
</dbReference>
<dbReference type="AlphaFoldDB" id="A0A3E4NFV3"/>
<keyword evidence="8" id="KW-0732">Signal</keyword>
<dbReference type="RefSeq" id="WP_117683893.1">
    <property type="nucleotide sequence ID" value="NZ_JAMOXE010000001.1"/>
</dbReference>
<keyword evidence="6" id="KW-0624">Polysaccharide degradation</keyword>
<organism evidence="10 11">
    <name type="scientific">Bacteroides xylanisolvens</name>
    <dbReference type="NCBI Taxonomy" id="371601"/>
    <lineage>
        <taxon>Bacteria</taxon>
        <taxon>Pseudomonadati</taxon>
        <taxon>Bacteroidota</taxon>
        <taxon>Bacteroidia</taxon>
        <taxon>Bacteroidales</taxon>
        <taxon>Bacteroidaceae</taxon>
        <taxon>Bacteroides</taxon>
    </lineage>
</organism>
<protein>
    <submittedName>
        <fullName evidence="10">Glycoside hydrolase family 5 protein</fullName>
    </submittedName>
</protein>
<dbReference type="GO" id="GO:0009986">
    <property type="term" value="C:cell surface"/>
    <property type="evidence" value="ECO:0007669"/>
    <property type="project" value="TreeGrafter"/>
</dbReference>
<dbReference type="GO" id="GO:0008422">
    <property type="term" value="F:beta-glucosidase activity"/>
    <property type="evidence" value="ECO:0007669"/>
    <property type="project" value="TreeGrafter"/>
</dbReference>
<dbReference type="Gene3D" id="3.20.20.80">
    <property type="entry name" value="Glycosidases"/>
    <property type="match status" value="1"/>
</dbReference>
<dbReference type="InterPro" id="IPR017853">
    <property type="entry name" value="GH"/>
</dbReference>
<dbReference type="InterPro" id="IPR050386">
    <property type="entry name" value="Glycosyl_hydrolase_5"/>
</dbReference>
<reference evidence="10 11" key="1">
    <citation type="submission" date="2018-08" db="EMBL/GenBank/DDBJ databases">
        <title>A genome reference for cultivated species of the human gut microbiota.</title>
        <authorList>
            <person name="Zou Y."/>
            <person name="Xue W."/>
            <person name="Luo G."/>
        </authorList>
    </citation>
    <scope>NUCLEOTIDE SEQUENCE [LARGE SCALE GENOMIC DNA]</scope>
    <source>
        <strain evidence="10 11">TF10-34</strain>
    </source>
</reference>
<evidence type="ECO:0000259" key="9">
    <source>
        <dbReference type="Pfam" id="PF00150"/>
    </source>
</evidence>
<feature type="chain" id="PRO_5017536186" evidence="8">
    <location>
        <begin position="21"/>
        <end position="358"/>
    </location>
</feature>
<feature type="signal peptide" evidence="8">
    <location>
        <begin position="1"/>
        <end position="20"/>
    </location>
</feature>
<dbReference type="InterPro" id="IPR001547">
    <property type="entry name" value="Glyco_hydro_5"/>
</dbReference>
<dbReference type="PANTHER" id="PTHR31297:SF41">
    <property type="entry name" value="ENDOGLUCANASE, PUTATIVE (AFU_ORTHOLOGUE AFUA_5G01830)-RELATED"/>
    <property type="match status" value="1"/>
</dbReference>